<feature type="transmembrane region" description="Helical" evidence="2">
    <location>
        <begin position="276"/>
        <end position="303"/>
    </location>
</feature>
<feature type="compositionally biased region" description="Polar residues" evidence="1">
    <location>
        <begin position="482"/>
        <end position="494"/>
    </location>
</feature>
<name>A0A061H9F3_9BASI</name>
<feature type="compositionally biased region" description="Acidic residues" evidence="1">
    <location>
        <begin position="341"/>
        <end position="350"/>
    </location>
</feature>
<feature type="compositionally biased region" description="Acidic residues" evidence="1">
    <location>
        <begin position="386"/>
        <end position="395"/>
    </location>
</feature>
<feature type="region of interest" description="Disordered" evidence="1">
    <location>
        <begin position="309"/>
        <end position="446"/>
    </location>
</feature>
<dbReference type="EMBL" id="KE361630">
    <property type="protein sequence ID" value="EPQ29497.1"/>
    <property type="molecule type" value="Genomic_DNA"/>
</dbReference>
<reference evidence="3 4" key="1">
    <citation type="journal article" date="2013" name="Plant Cell">
        <title>The transition from a phytopathogenic smut ancestor to an anamorphic biocontrol agent deciphered by comparative whole-genome analysis.</title>
        <authorList>
            <person name="Lefebvre F."/>
            <person name="Joly D.L."/>
            <person name="Labbe C."/>
            <person name="Teichmann B."/>
            <person name="Linning R."/>
            <person name="Belzile F."/>
            <person name="Bakkeren G."/>
            <person name="Belanger R.R."/>
        </authorList>
    </citation>
    <scope>NUCLEOTIDE SEQUENCE [LARGE SCALE GENOMIC DNA]</scope>
    <source>
        <strain evidence="3 4">PF-1</strain>
    </source>
</reference>
<accession>A0A061H9F3</accession>
<gene>
    <name evidence="3" type="ORF">PFL1_02716</name>
</gene>
<keyword evidence="2" id="KW-0812">Transmembrane</keyword>
<feature type="compositionally biased region" description="Low complexity" evidence="1">
    <location>
        <begin position="502"/>
        <end position="514"/>
    </location>
</feature>
<feature type="compositionally biased region" description="Low complexity" evidence="1">
    <location>
        <begin position="310"/>
        <end position="319"/>
    </location>
</feature>
<dbReference type="Proteomes" id="UP000053664">
    <property type="component" value="Unassembled WGS sequence"/>
</dbReference>
<feature type="compositionally biased region" description="Basic and acidic residues" evidence="1">
    <location>
        <begin position="396"/>
        <end position="412"/>
    </location>
</feature>
<keyword evidence="2" id="KW-0472">Membrane</keyword>
<organism evidence="3 4">
    <name type="scientific">Pseudozyma flocculosa PF-1</name>
    <dbReference type="NCBI Taxonomy" id="1277687"/>
    <lineage>
        <taxon>Eukaryota</taxon>
        <taxon>Fungi</taxon>
        <taxon>Dikarya</taxon>
        <taxon>Basidiomycota</taxon>
        <taxon>Ustilaginomycotina</taxon>
        <taxon>Ustilaginomycetes</taxon>
        <taxon>Ustilaginales</taxon>
        <taxon>Ustilaginaceae</taxon>
        <taxon>Pseudozyma</taxon>
    </lineage>
</organism>
<feature type="compositionally biased region" description="Basic and acidic residues" evidence="1">
    <location>
        <begin position="376"/>
        <end position="385"/>
    </location>
</feature>
<dbReference type="AlphaFoldDB" id="A0A061H9F3"/>
<keyword evidence="2" id="KW-1133">Transmembrane helix</keyword>
<feature type="compositionally biased region" description="Basic and acidic residues" evidence="1">
    <location>
        <begin position="331"/>
        <end position="340"/>
    </location>
</feature>
<evidence type="ECO:0000256" key="1">
    <source>
        <dbReference type="SAM" id="MobiDB-lite"/>
    </source>
</evidence>
<proteinExistence type="predicted"/>
<feature type="compositionally biased region" description="Basic and acidic residues" evidence="1">
    <location>
        <begin position="110"/>
        <end position="122"/>
    </location>
</feature>
<feature type="region of interest" description="Disordered" evidence="1">
    <location>
        <begin position="99"/>
        <end position="181"/>
    </location>
</feature>
<dbReference type="OrthoDB" id="3366475at2759"/>
<dbReference type="eggNOG" id="ENOG502SFS4">
    <property type="taxonomic scope" value="Eukaryota"/>
</dbReference>
<feature type="transmembrane region" description="Helical" evidence="2">
    <location>
        <begin position="200"/>
        <end position="216"/>
    </location>
</feature>
<protein>
    <submittedName>
        <fullName evidence="3">Uncharacterized protein</fullName>
    </submittedName>
</protein>
<evidence type="ECO:0000313" key="3">
    <source>
        <dbReference type="EMBL" id="EPQ29497.1"/>
    </source>
</evidence>
<feature type="compositionally biased region" description="Basic and acidic residues" evidence="1">
    <location>
        <begin position="158"/>
        <end position="172"/>
    </location>
</feature>
<dbReference type="KEGG" id="pfp:PFL1_02716"/>
<feature type="compositionally biased region" description="Low complexity" evidence="1">
    <location>
        <begin position="357"/>
        <end position="368"/>
    </location>
</feature>
<dbReference type="GeneID" id="19316832"/>
<dbReference type="HOGENOM" id="CLU_530104_0_0_1"/>
<feature type="transmembrane region" description="Helical" evidence="2">
    <location>
        <begin position="237"/>
        <end position="256"/>
    </location>
</feature>
<feature type="region of interest" description="Disordered" evidence="1">
    <location>
        <begin position="471"/>
        <end position="514"/>
    </location>
</feature>
<sequence>MPASSRKAAANIEPGTNRIVPVAIAALLVAFFWPNAQSLFSAGSTTAPSHASQIKAIDRPPGVESLIPLPPSQHDDARLDSHPANDLFKFTHEDYLVRDSKSKKSAAQDQDGKQHAAQHRIDPGQSAPSSPRQPRAKAPKKISNGASRKTAAKAKQRLNSDHRHDDGGHDEQQDHDEEEESSSPLLLDFVLALLRGTLRGLYYLSLPLVYLSRLLGSGASRLYRAFRIGLSHSLRPVAVGLAPLGYLVSGIVYLFYTAPMRVISAIAREVYPLYIFLGIASTVGVTMGVGAALVLYITAFVFIDRTKVDPQQQQQQPQQPKKKKADRKFKRSDTAGRSDGQDVDEGDASTEEERQWRAMQAKAQSRASAKGKGKARARETSRGWSDEDGYGEDDHDGGRYGREAIYRSRRTGDTPPDLTPSTEDDDEFDNGYGYEGVADVSEQSWRREATSAAGSYRDRSGKLSYPIGATARTGWAHRTPRTGASPTTSPQHSFFGQPAVPSPVVVGSGRRADA</sequence>
<dbReference type="RefSeq" id="XP_007878423.1">
    <property type="nucleotide sequence ID" value="XM_007880232.1"/>
</dbReference>
<feature type="compositionally biased region" description="Basic residues" evidence="1">
    <location>
        <begin position="320"/>
        <end position="330"/>
    </location>
</feature>
<evidence type="ECO:0000313" key="4">
    <source>
        <dbReference type="Proteomes" id="UP000053664"/>
    </source>
</evidence>
<evidence type="ECO:0000256" key="2">
    <source>
        <dbReference type="SAM" id="Phobius"/>
    </source>
</evidence>